<dbReference type="Gene3D" id="3.50.50.60">
    <property type="entry name" value="FAD/NAD(P)-binding domain"/>
    <property type="match status" value="1"/>
</dbReference>
<dbReference type="PRINTS" id="PR00420">
    <property type="entry name" value="RNGMNOXGNASE"/>
</dbReference>
<dbReference type="SUPFAM" id="SSF54373">
    <property type="entry name" value="FAD-linked reductases, C-terminal domain"/>
    <property type="match status" value="1"/>
</dbReference>
<dbReference type="EMBL" id="MU853293">
    <property type="protein sequence ID" value="KAK4118013.1"/>
    <property type="molecule type" value="Genomic_DNA"/>
</dbReference>
<dbReference type="GO" id="GO:0016709">
    <property type="term" value="F:oxidoreductase activity, acting on paired donors, with incorporation or reduction of molecular oxygen, NAD(P)H as one donor, and incorporation of one atom of oxygen"/>
    <property type="evidence" value="ECO:0007669"/>
    <property type="project" value="UniProtKB-ARBA"/>
</dbReference>
<dbReference type="Pfam" id="PF01494">
    <property type="entry name" value="FAD_binding_3"/>
    <property type="match status" value="1"/>
</dbReference>
<dbReference type="InterPro" id="IPR036188">
    <property type="entry name" value="FAD/NAD-bd_sf"/>
</dbReference>
<proteinExistence type="inferred from homology"/>
<dbReference type="RefSeq" id="XP_062641786.1">
    <property type="nucleotide sequence ID" value="XM_062795399.1"/>
</dbReference>
<dbReference type="Proteomes" id="UP001302602">
    <property type="component" value="Unassembled WGS sequence"/>
</dbReference>
<sequence>MTDSSKSVNFRELAVISRRDALVRETMLQQSRVEHHMLQNLLSHSNGPIRYSTYPVTVEINTSCSHQSDDHPVKVGLVREKQCESNSLNGQPTANGPNEHGPDTEYIHARYIVGCDGARSWLRKQLGVVLEGDLTDSVFGVVDFVPKTNFPDIRRACFLRAATGTILSVPRSNKEVRFYIPVGSGSALPDPKDLTLDRVLAAARNILSPYTLEAGAVSWWSAYRVGQRVGSHFSRCRERAFLVGDAVHTHSPKADADAASQEALLRTYELERRPVAQDLIAFDRGYLKLFAAPSAEFDSEMLRGLKFNTGLSIRYPKSCIVQLPRGDFQVLYQADGITVRIQKRMQATGAFRVIVFAGDIADSNQFAKVQSLGEFLSDRGSGLGRLTLPFDGDDFAAWRKVPVEELVVHCADRAKVQLLDMHEVYRPWSSDQGYDYWRVFADAESVFEGHGRVYDRLELDAKKGCCAVIRPDGYVGAVMSVDDFQGLREYFEGVGMLEVRCVNGKPH</sequence>
<evidence type="ECO:0000256" key="3">
    <source>
        <dbReference type="ARBA" id="ARBA00022827"/>
    </source>
</evidence>
<dbReference type="InterPro" id="IPR038220">
    <property type="entry name" value="PHOX_C_sf"/>
</dbReference>
<evidence type="ECO:0000259" key="5">
    <source>
        <dbReference type="Pfam" id="PF01494"/>
    </source>
</evidence>
<keyword evidence="4" id="KW-0560">Oxidoreductase</keyword>
<evidence type="ECO:0000259" key="6">
    <source>
        <dbReference type="Pfam" id="PF07976"/>
    </source>
</evidence>
<dbReference type="PANTHER" id="PTHR43004:SF16">
    <property type="entry name" value="PHENOL 2-MONOOXYGENASE FSQG"/>
    <property type="match status" value="1"/>
</dbReference>
<dbReference type="CDD" id="cd02979">
    <property type="entry name" value="PHOX_C"/>
    <property type="match status" value="1"/>
</dbReference>
<organism evidence="7 8">
    <name type="scientific">Parathielavia appendiculata</name>
    <dbReference type="NCBI Taxonomy" id="2587402"/>
    <lineage>
        <taxon>Eukaryota</taxon>
        <taxon>Fungi</taxon>
        <taxon>Dikarya</taxon>
        <taxon>Ascomycota</taxon>
        <taxon>Pezizomycotina</taxon>
        <taxon>Sordariomycetes</taxon>
        <taxon>Sordariomycetidae</taxon>
        <taxon>Sordariales</taxon>
        <taxon>Chaetomiaceae</taxon>
        <taxon>Parathielavia</taxon>
    </lineage>
</organism>
<dbReference type="InterPro" id="IPR002938">
    <property type="entry name" value="FAD-bd"/>
</dbReference>
<protein>
    <submittedName>
        <fullName evidence="7">Thioredoxin-like protein</fullName>
    </submittedName>
</protein>
<accession>A0AAN6YY91</accession>
<feature type="domain" description="Phenol hydroxylase-like C-terminal dimerisation" evidence="6">
    <location>
        <begin position="328"/>
        <end position="494"/>
    </location>
</feature>
<dbReference type="InterPro" id="IPR036249">
    <property type="entry name" value="Thioredoxin-like_sf"/>
</dbReference>
<feature type="domain" description="FAD-binding" evidence="5">
    <location>
        <begin position="99"/>
        <end position="253"/>
    </location>
</feature>
<dbReference type="InterPro" id="IPR012941">
    <property type="entry name" value="Phe_hydrox_C_dim_dom"/>
</dbReference>
<evidence type="ECO:0000313" key="8">
    <source>
        <dbReference type="Proteomes" id="UP001302602"/>
    </source>
</evidence>
<evidence type="ECO:0000256" key="4">
    <source>
        <dbReference type="ARBA" id="ARBA00023002"/>
    </source>
</evidence>
<keyword evidence="8" id="KW-1185">Reference proteome</keyword>
<dbReference type="GO" id="GO:0071949">
    <property type="term" value="F:FAD binding"/>
    <property type="evidence" value="ECO:0007669"/>
    <property type="project" value="InterPro"/>
</dbReference>
<evidence type="ECO:0000256" key="1">
    <source>
        <dbReference type="ARBA" id="ARBA00007801"/>
    </source>
</evidence>
<comment type="caution">
    <text evidence="7">The sequence shown here is derived from an EMBL/GenBank/DDBJ whole genome shotgun (WGS) entry which is preliminary data.</text>
</comment>
<comment type="similarity">
    <text evidence="1">Belongs to the PheA/TfdB FAD monooxygenase family.</text>
</comment>
<name>A0AAN6YY91_9PEZI</name>
<dbReference type="InterPro" id="IPR050641">
    <property type="entry name" value="RIFMO-like"/>
</dbReference>
<dbReference type="Pfam" id="PF07976">
    <property type="entry name" value="Phe_hydrox_dim"/>
    <property type="match status" value="1"/>
</dbReference>
<gene>
    <name evidence="7" type="ORF">N657DRAFT_667365</name>
</gene>
<dbReference type="GeneID" id="87832168"/>
<keyword evidence="2" id="KW-0285">Flavoprotein</keyword>
<keyword evidence="3" id="KW-0274">FAD</keyword>
<dbReference type="AlphaFoldDB" id="A0AAN6YY91"/>
<dbReference type="SUPFAM" id="SSF51905">
    <property type="entry name" value="FAD/NAD(P)-binding domain"/>
    <property type="match status" value="1"/>
</dbReference>
<dbReference type="SUPFAM" id="SSF52833">
    <property type="entry name" value="Thioredoxin-like"/>
    <property type="match status" value="1"/>
</dbReference>
<dbReference type="Gene3D" id="3.40.30.20">
    <property type="match status" value="1"/>
</dbReference>
<dbReference type="Gene3D" id="3.30.9.10">
    <property type="entry name" value="D-Amino Acid Oxidase, subunit A, domain 2"/>
    <property type="match status" value="1"/>
</dbReference>
<reference evidence="7" key="1">
    <citation type="journal article" date="2023" name="Mol. Phylogenet. Evol.">
        <title>Genome-scale phylogeny and comparative genomics of the fungal order Sordariales.</title>
        <authorList>
            <person name="Hensen N."/>
            <person name="Bonometti L."/>
            <person name="Westerberg I."/>
            <person name="Brannstrom I.O."/>
            <person name="Guillou S."/>
            <person name="Cros-Aarteil S."/>
            <person name="Calhoun S."/>
            <person name="Haridas S."/>
            <person name="Kuo A."/>
            <person name="Mondo S."/>
            <person name="Pangilinan J."/>
            <person name="Riley R."/>
            <person name="LaButti K."/>
            <person name="Andreopoulos B."/>
            <person name="Lipzen A."/>
            <person name="Chen C."/>
            <person name="Yan M."/>
            <person name="Daum C."/>
            <person name="Ng V."/>
            <person name="Clum A."/>
            <person name="Steindorff A."/>
            <person name="Ohm R.A."/>
            <person name="Martin F."/>
            <person name="Silar P."/>
            <person name="Natvig D.O."/>
            <person name="Lalanne C."/>
            <person name="Gautier V."/>
            <person name="Ament-Velasquez S.L."/>
            <person name="Kruys A."/>
            <person name="Hutchinson M.I."/>
            <person name="Powell A.J."/>
            <person name="Barry K."/>
            <person name="Miller A.N."/>
            <person name="Grigoriev I.V."/>
            <person name="Debuchy R."/>
            <person name="Gladieux P."/>
            <person name="Hiltunen Thoren M."/>
            <person name="Johannesson H."/>
        </authorList>
    </citation>
    <scope>NUCLEOTIDE SEQUENCE</scope>
    <source>
        <strain evidence="7">CBS 731.68</strain>
    </source>
</reference>
<evidence type="ECO:0000313" key="7">
    <source>
        <dbReference type="EMBL" id="KAK4118013.1"/>
    </source>
</evidence>
<reference evidence="7" key="2">
    <citation type="submission" date="2023-05" db="EMBL/GenBank/DDBJ databases">
        <authorList>
            <consortium name="Lawrence Berkeley National Laboratory"/>
            <person name="Steindorff A."/>
            <person name="Hensen N."/>
            <person name="Bonometti L."/>
            <person name="Westerberg I."/>
            <person name="Brannstrom I.O."/>
            <person name="Guillou S."/>
            <person name="Cros-Aarteil S."/>
            <person name="Calhoun S."/>
            <person name="Haridas S."/>
            <person name="Kuo A."/>
            <person name="Mondo S."/>
            <person name="Pangilinan J."/>
            <person name="Riley R."/>
            <person name="Labutti K."/>
            <person name="Andreopoulos B."/>
            <person name="Lipzen A."/>
            <person name="Chen C."/>
            <person name="Yanf M."/>
            <person name="Daum C."/>
            <person name="Ng V."/>
            <person name="Clum A."/>
            <person name="Ohm R."/>
            <person name="Martin F."/>
            <person name="Silar P."/>
            <person name="Natvig D."/>
            <person name="Lalanne C."/>
            <person name="Gautier V."/>
            <person name="Ament-Velasquez S.L."/>
            <person name="Kruys A."/>
            <person name="Hutchinson M.I."/>
            <person name="Powell A.J."/>
            <person name="Barry K."/>
            <person name="Miller A.N."/>
            <person name="Grigoriev I.V."/>
            <person name="Debuchy R."/>
            <person name="Gladieux P."/>
            <person name="Thoren M.H."/>
            <person name="Johannesson H."/>
        </authorList>
    </citation>
    <scope>NUCLEOTIDE SEQUENCE</scope>
    <source>
        <strain evidence="7">CBS 731.68</strain>
    </source>
</reference>
<dbReference type="PANTHER" id="PTHR43004">
    <property type="entry name" value="TRK SYSTEM POTASSIUM UPTAKE PROTEIN"/>
    <property type="match status" value="1"/>
</dbReference>
<evidence type="ECO:0000256" key="2">
    <source>
        <dbReference type="ARBA" id="ARBA00022630"/>
    </source>
</evidence>